<dbReference type="EMBL" id="PIQN01000002">
    <property type="protein sequence ID" value="PKA45442.1"/>
    <property type="molecule type" value="Genomic_DNA"/>
</dbReference>
<gene>
    <name evidence="1" type="ORF">CWR43_01105</name>
</gene>
<evidence type="ECO:0000313" key="1">
    <source>
        <dbReference type="EMBL" id="PKA45442.1"/>
    </source>
</evidence>
<organism evidence="1 2">
    <name type="scientific">Rhizobium sullae</name>
    <name type="common">Rhizobium hedysari</name>
    <dbReference type="NCBI Taxonomy" id="50338"/>
    <lineage>
        <taxon>Bacteria</taxon>
        <taxon>Pseudomonadati</taxon>
        <taxon>Pseudomonadota</taxon>
        <taxon>Alphaproteobacteria</taxon>
        <taxon>Hyphomicrobiales</taxon>
        <taxon>Rhizobiaceae</taxon>
        <taxon>Rhizobium/Agrobacterium group</taxon>
        <taxon>Rhizobium</taxon>
    </lineage>
</organism>
<reference evidence="1 2" key="2">
    <citation type="submission" date="2017-12" db="EMBL/GenBank/DDBJ databases">
        <title>Genome sequence of Rhizobium sullae HCNT1 isolated from Sulla coronaria nodules and featuring peculiar denitrification phenotypes.</title>
        <authorList>
            <person name="De Diego-Diaz B."/>
            <person name="Treu L."/>
            <person name="Campanaro S."/>
            <person name="Da Silva Duarte V."/>
            <person name="Basaglia M."/>
            <person name="Favaro L."/>
            <person name="Casella S."/>
            <person name="Squartini A."/>
        </authorList>
    </citation>
    <scope>NUCLEOTIDE SEQUENCE [LARGE SCALE GENOMIC DNA]</scope>
    <source>
        <strain evidence="1 2">HCNT1</strain>
    </source>
</reference>
<comment type="caution">
    <text evidence="1">The sequence shown here is derived from an EMBL/GenBank/DDBJ whole genome shotgun (WGS) entry which is preliminary data.</text>
</comment>
<proteinExistence type="predicted"/>
<dbReference type="Proteomes" id="UP000232164">
    <property type="component" value="Unassembled WGS sequence"/>
</dbReference>
<name>A0A2N0DH78_RHISU</name>
<dbReference type="AlphaFoldDB" id="A0A2N0DH78"/>
<protein>
    <submittedName>
        <fullName evidence="1">Uncharacterized protein</fullName>
    </submittedName>
</protein>
<accession>A0A2N0DH78</accession>
<evidence type="ECO:0000313" key="2">
    <source>
        <dbReference type="Proteomes" id="UP000232164"/>
    </source>
</evidence>
<reference evidence="1 2" key="1">
    <citation type="submission" date="2017-11" db="EMBL/GenBank/DDBJ databases">
        <authorList>
            <person name="Han C.G."/>
        </authorList>
    </citation>
    <scope>NUCLEOTIDE SEQUENCE [LARGE SCALE GENOMIC DNA]</scope>
    <source>
        <strain evidence="1 2">HCNT1</strain>
    </source>
</reference>
<sequence>MRSGADHDRYAHSRDPMDMIFHGWSTSLFHVAQQWVTMSLQSLKIRLESQLSPMSFDIHCKQSS</sequence>